<dbReference type="EMBL" id="DXEN01000095">
    <property type="protein sequence ID" value="HIX87473.1"/>
    <property type="molecule type" value="Genomic_DNA"/>
</dbReference>
<gene>
    <name evidence="1" type="ORF">H9848_12855</name>
</gene>
<name>A0A9D1XTX7_9BACT</name>
<protein>
    <submittedName>
        <fullName evidence="1">Uncharacterized protein</fullName>
    </submittedName>
</protein>
<dbReference type="Proteomes" id="UP000823847">
    <property type="component" value="Unassembled WGS sequence"/>
</dbReference>
<organism evidence="1 2">
    <name type="scientific">Candidatus Parabacteroides intestinigallinarum</name>
    <dbReference type="NCBI Taxonomy" id="2838722"/>
    <lineage>
        <taxon>Bacteria</taxon>
        <taxon>Pseudomonadati</taxon>
        <taxon>Bacteroidota</taxon>
        <taxon>Bacteroidia</taxon>
        <taxon>Bacteroidales</taxon>
        <taxon>Tannerellaceae</taxon>
        <taxon>Parabacteroides</taxon>
    </lineage>
</organism>
<accession>A0A9D1XTX7</accession>
<evidence type="ECO:0000313" key="2">
    <source>
        <dbReference type="Proteomes" id="UP000823847"/>
    </source>
</evidence>
<dbReference type="AlphaFoldDB" id="A0A9D1XTX7"/>
<sequence length="243" mass="27981">MDLDVMPTQPVLSRIEIVGRLLSRQLIDSRACDLSIGLYQHFDYFDSDTINPGPAEGAFKPCHVPYKLGTPASAGVGAMLRYAATPRFALDAYAHVNGVLLGGVLSDFYRYYHRCYNWASGFSLKGGAQCAFDGGRLTLSVANQFYQLYSWSGYTSEEEWLERPTEKPGNVQGDVSRALFNHLEFRVDCHLWQRLSASLAMNWFHRFTYYDRWMDFPEENYSVYDYLVDSDQWDLRLMVRYGF</sequence>
<reference evidence="1" key="2">
    <citation type="submission" date="2021-04" db="EMBL/GenBank/DDBJ databases">
        <authorList>
            <person name="Gilroy R."/>
        </authorList>
    </citation>
    <scope>NUCLEOTIDE SEQUENCE</scope>
    <source>
        <strain evidence="1">ChiHecec2B26-12326</strain>
    </source>
</reference>
<comment type="caution">
    <text evidence="1">The sequence shown here is derived from an EMBL/GenBank/DDBJ whole genome shotgun (WGS) entry which is preliminary data.</text>
</comment>
<evidence type="ECO:0000313" key="1">
    <source>
        <dbReference type="EMBL" id="HIX87473.1"/>
    </source>
</evidence>
<proteinExistence type="predicted"/>
<reference evidence="1" key="1">
    <citation type="journal article" date="2021" name="PeerJ">
        <title>Extensive microbial diversity within the chicken gut microbiome revealed by metagenomics and culture.</title>
        <authorList>
            <person name="Gilroy R."/>
            <person name="Ravi A."/>
            <person name="Getino M."/>
            <person name="Pursley I."/>
            <person name="Horton D.L."/>
            <person name="Alikhan N.F."/>
            <person name="Baker D."/>
            <person name="Gharbi K."/>
            <person name="Hall N."/>
            <person name="Watson M."/>
            <person name="Adriaenssens E.M."/>
            <person name="Foster-Nyarko E."/>
            <person name="Jarju S."/>
            <person name="Secka A."/>
            <person name="Antonio M."/>
            <person name="Oren A."/>
            <person name="Chaudhuri R.R."/>
            <person name="La Ragione R."/>
            <person name="Hildebrand F."/>
            <person name="Pallen M.J."/>
        </authorList>
    </citation>
    <scope>NUCLEOTIDE SEQUENCE</scope>
    <source>
        <strain evidence="1">ChiHecec2B26-12326</strain>
    </source>
</reference>